<dbReference type="InterPro" id="IPR020622">
    <property type="entry name" value="Ala_racemase_pyridoxalP-BS"/>
</dbReference>
<dbReference type="SMART" id="SM01005">
    <property type="entry name" value="Ala_racemase_C"/>
    <property type="match status" value="1"/>
</dbReference>
<evidence type="ECO:0000313" key="10">
    <source>
        <dbReference type="Proteomes" id="UP000284868"/>
    </source>
</evidence>
<comment type="cofactor">
    <cofactor evidence="1 4 5">
        <name>pyridoxal 5'-phosphate</name>
        <dbReference type="ChEBI" id="CHEBI:597326"/>
    </cofactor>
</comment>
<dbReference type="FunFam" id="3.20.20.10:FF:000002">
    <property type="entry name" value="Alanine racemase"/>
    <property type="match status" value="1"/>
</dbReference>
<sequence>MLTSNTRSWLEIHVSRIEHNVAEIQKLLLGTNKIMGIVKANAYGHGDVVCAKELERIGIDFFGVSSVDEALSLREGGISSPILILGYTPPVHFPLLKKYRLTQTILSLEYAKKLNAYALAHDECIDVHVKLDTGMSRIGIVTQSHAYHIEEVKAVYALKGLHACGIFSHFPVSDDLGEDAQAFTKHQIELFEQVLADLKQAGIEVGLRHIQNSYGILNYPDLDYDYARPGLLWMGITSDDEIAIKTNPDFLPVMEWKANVSLVKTIEKGVTVSYGRHYKASETRRIATLSVGYADGYPRSLSNTHAYVLIHGKRAEIIGNICMDQMMVDVSDIEDVKEGDVATLFGCDGEECLSIDTLSRNAHTINNETLCRISARVPRIYK</sequence>
<organism evidence="9 10">
    <name type="scientific">Amedibacillus dolichus</name>
    <dbReference type="NCBI Taxonomy" id="31971"/>
    <lineage>
        <taxon>Bacteria</taxon>
        <taxon>Bacillati</taxon>
        <taxon>Bacillota</taxon>
        <taxon>Erysipelotrichia</taxon>
        <taxon>Erysipelotrichales</taxon>
        <taxon>Erysipelotrichaceae</taxon>
        <taxon>Amedibacillus</taxon>
    </lineage>
</organism>
<dbReference type="RefSeq" id="WP_004800533.1">
    <property type="nucleotide sequence ID" value="NZ_CABKNA010000002.1"/>
</dbReference>
<dbReference type="Pfam" id="PF01168">
    <property type="entry name" value="Ala_racemase_N"/>
    <property type="match status" value="1"/>
</dbReference>
<dbReference type="GO" id="GO:0005829">
    <property type="term" value="C:cytosol"/>
    <property type="evidence" value="ECO:0007669"/>
    <property type="project" value="TreeGrafter"/>
</dbReference>
<dbReference type="OrthoDB" id="9813814at2"/>
<comment type="catalytic activity">
    <reaction evidence="4">
        <text>L-alanine = D-alanine</text>
        <dbReference type="Rhea" id="RHEA:20249"/>
        <dbReference type="ChEBI" id="CHEBI:57416"/>
        <dbReference type="ChEBI" id="CHEBI:57972"/>
        <dbReference type="EC" id="5.1.1.1"/>
    </reaction>
</comment>
<dbReference type="EMBL" id="QRPK01000058">
    <property type="protein sequence ID" value="RHM07754.1"/>
    <property type="molecule type" value="Genomic_DNA"/>
</dbReference>
<keyword evidence="3 4" id="KW-0413">Isomerase</keyword>
<evidence type="ECO:0000256" key="5">
    <source>
        <dbReference type="PIRSR" id="PIRSR600821-50"/>
    </source>
</evidence>
<dbReference type="EC" id="5.1.1.1" evidence="4"/>
<dbReference type="InterPro" id="IPR009006">
    <property type="entry name" value="Ala_racemase/Decarboxylase_C"/>
</dbReference>
<dbReference type="EMBL" id="JAGZMZ010000002">
    <property type="protein sequence ID" value="MBS4883425.1"/>
    <property type="molecule type" value="Genomic_DNA"/>
</dbReference>
<dbReference type="AlphaFoldDB" id="A0A415P4V0"/>
<evidence type="ECO:0000256" key="4">
    <source>
        <dbReference type="HAMAP-Rule" id="MF_01201"/>
    </source>
</evidence>
<evidence type="ECO:0000256" key="6">
    <source>
        <dbReference type="PIRSR" id="PIRSR600821-52"/>
    </source>
</evidence>
<dbReference type="PANTHER" id="PTHR30511:SF0">
    <property type="entry name" value="ALANINE RACEMASE, CATABOLIC-RELATED"/>
    <property type="match status" value="1"/>
</dbReference>
<dbReference type="Proteomes" id="UP000284868">
    <property type="component" value="Unassembled WGS sequence"/>
</dbReference>
<gene>
    <name evidence="9" type="primary">alr</name>
    <name evidence="9" type="ORF">DWZ83_08765</name>
    <name evidence="8" type="ORF">KHZ85_01510</name>
</gene>
<reference evidence="9 10" key="1">
    <citation type="submission" date="2018-08" db="EMBL/GenBank/DDBJ databases">
        <title>A genome reference for cultivated species of the human gut microbiota.</title>
        <authorList>
            <person name="Zou Y."/>
            <person name="Xue W."/>
            <person name="Luo G."/>
        </authorList>
    </citation>
    <scope>NUCLEOTIDE SEQUENCE [LARGE SCALE GENOMIC DNA]</scope>
    <source>
        <strain evidence="9 10">AF35-6BH</strain>
    </source>
</reference>
<dbReference type="InterPro" id="IPR011079">
    <property type="entry name" value="Ala_racemase_C"/>
</dbReference>
<proteinExistence type="inferred from homology"/>
<dbReference type="GO" id="GO:0030632">
    <property type="term" value="P:D-alanine biosynthetic process"/>
    <property type="evidence" value="ECO:0007669"/>
    <property type="project" value="UniProtKB-UniRule"/>
</dbReference>
<comment type="pathway">
    <text evidence="4">Amino-acid biosynthesis; D-alanine biosynthesis; D-alanine from L-alanine: step 1/1.</text>
</comment>
<dbReference type="PROSITE" id="PS00395">
    <property type="entry name" value="ALANINE_RACEMASE"/>
    <property type="match status" value="1"/>
</dbReference>
<feature type="active site" description="Proton acceptor; specific for L-alanine" evidence="4">
    <location>
        <position position="274"/>
    </location>
</feature>
<dbReference type="Gene3D" id="2.40.37.10">
    <property type="entry name" value="Lyase, Ornithine Decarboxylase, Chain A, domain 1"/>
    <property type="match status" value="1"/>
</dbReference>
<protein>
    <recommendedName>
        <fullName evidence="4">Alanine racemase</fullName>
        <ecNumber evidence="4">5.1.1.1</ecNumber>
    </recommendedName>
</protein>
<evidence type="ECO:0000313" key="9">
    <source>
        <dbReference type="EMBL" id="RHM07754.1"/>
    </source>
</evidence>
<accession>A0A415P4V0</accession>
<feature type="binding site" evidence="4 6">
    <location>
        <position position="137"/>
    </location>
    <ligand>
        <name>substrate</name>
    </ligand>
</feature>
<keyword evidence="2 4" id="KW-0663">Pyridoxal phosphate</keyword>
<dbReference type="NCBIfam" id="TIGR00492">
    <property type="entry name" value="alr"/>
    <property type="match status" value="1"/>
</dbReference>
<keyword evidence="10" id="KW-1185">Reference proteome</keyword>
<evidence type="ECO:0000256" key="2">
    <source>
        <dbReference type="ARBA" id="ARBA00022898"/>
    </source>
</evidence>
<dbReference type="GO" id="GO:0030170">
    <property type="term" value="F:pyridoxal phosphate binding"/>
    <property type="evidence" value="ECO:0007669"/>
    <property type="project" value="UniProtKB-UniRule"/>
</dbReference>
<feature type="binding site" evidence="4 6">
    <location>
        <position position="323"/>
    </location>
    <ligand>
        <name>substrate</name>
    </ligand>
</feature>
<feature type="domain" description="Alanine racemase C-terminal" evidence="7">
    <location>
        <begin position="253"/>
        <end position="382"/>
    </location>
</feature>
<dbReference type="InterPro" id="IPR000821">
    <property type="entry name" value="Ala_racemase"/>
</dbReference>
<evidence type="ECO:0000259" key="7">
    <source>
        <dbReference type="SMART" id="SM01005"/>
    </source>
</evidence>
<reference evidence="8" key="2">
    <citation type="submission" date="2021-02" db="EMBL/GenBank/DDBJ databases">
        <title>Infant gut strain persistence is associated with maternal origin, phylogeny, and functional potential including surface adhesion and iron acquisition.</title>
        <authorList>
            <person name="Lou Y.C."/>
        </authorList>
    </citation>
    <scope>NUCLEOTIDE SEQUENCE</scope>
    <source>
        <strain evidence="8">L3_108_103G1_dasL3_108_103G1_concoct_2</strain>
    </source>
</reference>
<dbReference type="Proteomes" id="UP000753219">
    <property type="component" value="Unassembled WGS sequence"/>
</dbReference>
<dbReference type="GO" id="GO:0009252">
    <property type="term" value="P:peptidoglycan biosynthetic process"/>
    <property type="evidence" value="ECO:0007669"/>
    <property type="project" value="TreeGrafter"/>
</dbReference>
<dbReference type="GeneID" id="92793965"/>
<dbReference type="SUPFAM" id="SSF51419">
    <property type="entry name" value="PLP-binding barrel"/>
    <property type="match status" value="1"/>
</dbReference>
<dbReference type="PANTHER" id="PTHR30511">
    <property type="entry name" value="ALANINE RACEMASE"/>
    <property type="match status" value="1"/>
</dbReference>
<dbReference type="Gene3D" id="3.20.20.10">
    <property type="entry name" value="Alanine racemase"/>
    <property type="match status" value="1"/>
</dbReference>
<evidence type="ECO:0000256" key="3">
    <source>
        <dbReference type="ARBA" id="ARBA00023235"/>
    </source>
</evidence>
<evidence type="ECO:0000256" key="1">
    <source>
        <dbReference type="ARBA" id="ARBA00001933"/>
    </source>
</evidence>
<comment type="caution">
    <text evidence="9">The sequence shown here is derived from an EMBL/GenBank/DDBJ whole genome shotgun (WGS) entry which is preliminary data.</text>
</comment>
<feature type="active site" description="Proton acceptor; specific for D-alanine" evidence="4">
    <location>
        <position position="39"/>
    </location>
</feature>
<dbReference type="PRINTS" id="PR00992">
    <property type="entry name" value="ALARACEMASE"/>
</dbReference>
<dbReference type="Pfam" id="PF00842">
    <property type="entry name" value="Ala_racemase_C"/>
    <property type="match status" value="1"/>
</dbReference>
<dbReference type="CDD" id="cd06825">
    <property type="entry name" value="PLPDE_III_VanT"/>
    <property type="match status" value="1"/>
</dbReference>
<dbReference type="InterPro" id="IPR029066">
    <property type="entry name" value="PLP-binding_barrel"/>
</dbReference>
<dbReference type="SUPFAM" id="SSF50621">
    <property type="entry name" value="Alanine racemase C-terminal domain-like"/>
    <property type="match status" value="1"/>
</dbReference>
<dbReference type="HAMAP" id="MF_01201">
    <property type="entry name" value="Ala_racemase"/>
    <property type="match status" value="1"/>
</dbReference>
<dbReference type="UniPathway" id="UPA00042">
    <property type="reaction ID" value="UER00497"/>
</dbReference>
<dbReference type="InterPro" id="IPR001608">
    <property type="entry name" value="Ala_racemase_N"/>
</dbReference>
<dbReference type="GO" id="GO:0008784">
    <property type="term" value="F:alanine racemase activity"/>
    <property type="evidence" value="ECO:0007669"/>
    <property type="project" value="UniProtKB-UniRule"/>
</dbReference>
<comment type="similarity">
    <text evidence="4">Belongs to the alanine racemase family.</text>
</comment>
<feature type="modified residue" description="N6-(pyridoxal phosphate)lysine" evidence="4 5">
    <location>
        <position position="39"/>
    </location>
</feature>
<evidence type="ECO:0000313" key="8">
    <source>
        <dbReference type="EMBL" id="MBS4883425.1"/>
    </source>
</evidence>
<comment type="function">
    <text evidence="4">Catalyzes the interconversion of L-alanine and D-alanine. May also act on other amino acids.</text>
</comment>
<name>A0A415P4V0_9FIRM</name>